<gene>
    <name evidence="3" type="ORF">CDL12_15281</name>
</gene>
<keyword evidence="4" id="KW-1185">Reference proteome</keyword>
<organism evidence="3 4">
    <name type="scientific">Handroanthus impetiginosus</name>
    <dbReference type="NCBI Taxonomy" id="429701"/>
    <lineage>
        <taxon>Eukaryota</taxon>
        <taxon>Viridiplantae</taxon>
        <taxon>Streptophyta</taxon>
        <taxon>Embryophyta</taxon>
        <taxon>Tracheophyta</taxon>
        <taxon>Spermatophyta</taxon>
        <taxon>Magnoliopsida</taxon>
        <taxon>eudicotyledons</taxon>
        <taxon>Gunneridae</taxon>
        <taxon>Pentapetalae</taxon>
        <taxon>asterids</taxon>
        <taxon>lamiids</taxon>
        <taxon>Lamiales</taxon>
        <taxon>Bignoniaceae</taxon>
        <taxon>Crescentiina</taxon>
        <taxon>Tabebuia alliance</taxon>
        <taxon>Handroanthus</taxon>
    </lineage>
</organism>
<comment type="caution">
    <text evidence="3">The sequence shown here is derived from an EMBL/GenBank/DDBJ whole genome shotgun (WGS) entry which is preliminary data.</text>
</comment>
<dbReference type="AlphaFoldDB" id="A0A2G9H3M3"/>
<evidence type="ECO:0000313" key="3">
    <source>
        <dbReference type="EMBL" id="PIN12111.1"/>
    </source>
</evidence>
<dbReference type="OrthoDB" id="1853768at2759"/>
<dbReference type="InterPro" id="IPR013187">
    <property type="entry name" value="F-box-assoc_dom_typ3"/>
</dbReference>
<evidence type="ECO:0000313" key="4">
    <source>
        <dbReference type="Proteomes" id="UP000231279"/>
    </source>
</evidence>
<proteinExistence type="predicted"/>
<evidence type="ECO:0000259" key="1">
    <source>
        <dbReference type="Pfam" id="PF07734"/>
    </source>
</evidence>
<dbReference type="PANTHER" id="PTHR31111">
    <property type="entry name" value="BNAA05G37150D PROTEIN-RELATED"/>
    <property type="match status" value="1"/>
</dbReference>
<dbReference type="Pfam" id="PF07734">
    <property type="entry name" value="FBA_1"/>
    <property type="match status" value="1"/>
</dbReference>
<dbReference type="EMBL" id="NKXS01002787">
    <property type="protein sequence ID" value="PIN12111.1"/>
    <property type="molecule type" value="Genomic_DNA"/>
</dbReference>
<dbReference type="PANTHER" id="PTHR31111:SF136">
    <property type="entry name" value="F-BOX ASSOCIATED DOMAIN-CONTAINING PROTEIN"/>
    <property type="match status" value="1"/>
</dbReference>
<sequence length="399" mass="46255">MEMLVRLSLSRCVCRDFLSMTSHNPHFIGSDAANATQILMLQFGEDFKPSDLIRLIDPELDIAPEFVKKFLLRPLFHIPQIQKHNGIHYHCRGAVTDKENLRHILDERSLVCNPVTNEYVVIPVVDSWFETMSMWLGFSPGCNKYKVLRIVSPINGDPANVGAQVLVVGSNSWRDIGLTFFGRIVSFDFEREMFGDIALPSEFGEEQVKNKHFMSIGVLKGCLCLSYNVHNYHHVDIWVMTKHGNQESWRKEFIVDTAKPTGRAPFGQFKPLQVLRNGQILMLWIGKALVCYDPRNKSLSFVGFRWLNLNPHRVAAFTPSFVPLEDALKVELSLMLISVNCMNNFYHLLLHFHHLHEYLQFFDMTLMKLVMKTTHKERRKIHILANYLFLHFTQYCRNS</sequence>
<feature type="domain" description="F-box associated beta-propeller type 3" evidence="2">
    <location>
        <begin position="104"/>
        <end position="176"/>
    </location>
</feature>
<accession>A0A2G9H3M3</accession>
<reference evidence="4" key="1">
    <citation type="journal article" date="2018" name="Gigascience">
        <title>Genome assembly of the Pink Ipe (Handroanthus impetiginosus, Bignoniaceae), a highly valued, ecologically keystone Neotropical timber forest tree.</title>
        <authorList>
            <person name="Silva-Junior O.B."/>
            <person name="Grattapaglia D."/>
            <person name="Novaes E."/>
            <person name="Collevatti R.G."/>
        </authorList>
    </citation>
    <scope>NUCLEOTIDE SEQUENCE [LARGE SCALE GENOMIC DNA]</scope>
    <source>
        <strain evidence="4">cv. UFG-1</strain>
    </source>
</reference>
<evidence type="ECO:0000259" key="2">
    <source>
        <dbReference type="Pfam" id="PF08268"/>
    </source>
</evidence>
<dbReference type="InterPro" id="IPR006527">
    <property type="entry name" value="F-box-assoc_dom_typ1"/>
</dbReference>
<protein>
    <submittedName>
        <fullName evidence="3">Uncharacterized protein</fullName>
    </submittedName>
</protein>
<name>A0A2G9H3M3_9LAMI</name>
<dbReference type="Pfam" id="PF08268">
    <property type="entry name" value="FBA_3"/>
    <property type="match status" value="1"/>
</dbReference>
<dbReference type="Proteomes" id="UP000231279">
    <property type="component" value="Unassembled WGS sequence"/>
</dbReference>
<feature type="domain" description="F-box associated beta-propeller type 1" evidence="1">
    <location>
        <begin position="183"/>
        <end position="254"/>
    </location>
</feature>